<comment type="caution">
    <text evidence="3">The sequence shown here is derived from an EMBL/GenBank/DDBJ whole genome shotgun (WGS) entry which is preliminary data.</text>
</comment>
<dbReference type="NCBIfam" id="TIGR04056">
    <property type="entry name" value="OMP_RagA_SusC"/>
    <property type="match status" value="1"/>
</dbReference>
<dbReference type="InterPro" id="IPR037066">
    <property type="entry name" value="Plug_dom_sf"/>
</dbReference>
<dbReference type="Pfam" id="PF07715">
    <property type="entry name" value="Plug"/>
    <property type="match status" value="1"/>
</dbReference>
<sequence length="421" mass="45449">MPGLVLSKSGEPLQGASIKIVDVQSNETTNLLTDANGAFSPAMKEGRAYNLYFTFVGYNPDSLINFSVGANERSSIMMRMAAVDGQMDEVVVVGYGTQKKSQLIGSVAQVGADQINNRPVPQLSQALTGQMPGVTIIQRSGQPGNSGGNIRVRGVGSFGSDPSALILVDGIPANSLDEINPNDVEAVSVLKDASSAAIYGARAANGVILVTTKSGSGNGKLNINYSGHVGVQQATEYPEQVPSWEYATLINEAEANTYTDEEIQKFRDGSDPDNYADINYVDRLFKKSFSQTAHNLSISNKTANTQYQLSLGYLYQNGLVEKNNYNRYNVRMNMVNTIAKNIKLTTRLAGMQFIDNQPAPPATLDFNDMVTLIGQIIRYPSYFPAELSNGDWGQGNNNAGTPVSFLQSESFFKNKGQEITA</sequence>
<proteinExistence type="inferred from homology"/>
<dbReference type="SUPFAM" id="SSF56935">
    <property type="entry name" value="Porins"/>
    <property type="match status" value="1"/>
</dbReference>
<dbReference type="NCBIfam" id="TIGR04057">
    <property type="entry name" value="SusC_RagA_signa"/>
    <property type="match status" value="1"/>
</dbReference>
<evidence type="ECO:0000256" key="1">
    <source>
        <dbReference type="PROSITE-ProRule" id="PRU01360"/>
    </source>
</evidence>
<dbReference type="EMBL" id="JAKWBL010000004">
    <property type="protein sequence ID" value="MCH5599644.1"/>
    <property type="molecule type" value="Genomic_DNA"/>
</dbReference>
<gene>
    <name evidence="3" type="ORF">MKP09_17880</name>
</gene>
<evidence type="ECO:0000313" key="3">
    <source>
        <dbReference type="EMBL" id="MCH5599644.1"/>
    </source>
</evidence>
<evidence type="ECO:0000313" key="4">
    <source>
        <dbReference type="Proteomes" id="UP001202248"/>
    </source>
</evidence>
<dbReference type="InterPro" id="IPR023997">
    <property type="entry name" value="TonB-dep_OMP_SusC/RagA_CS"/>
</dbReference>
<keyword evidence="1" id="KW-0812">Transmembrane</keyword>
<evidence type="ECO:0000259" key="2">
    <source>
        <dbReference type="Pfam" id="PF07715"/>
    </source>
</evidence>
<keyword evidence="1" id="KW-1134">Transmembrane beta strand</keyword>
<keyword evidence="1" id="KW-0472">Membrane</keyword>
<keyword evidence="1" id="KW-0998">Cell outer membrane</keyword>
<dbReference type="RefSeq" id="WP_240831684.1">
    <property type="nucleotide sequence ID" value="NZ_JAKWBL010000004.1"/>
</dbReference>
<dbReference type="Gene3D" id="2.170.130.10">
    <property type="entry name" value="TonB-dependent receptor, plug domain"/>
    <property type="match status" value="1"/>
</dbReference>
<organism evidence="3 4">
    <name type="scientific">Niabella ginsengisoli</name>
    <dbReference type="NCBI Taxonomy" id="522298"/>
    <lineage>
        <taxon>Bacteria</taxon>
        <taxon>Pseudomonadati</taxon>
        <taxon>Bacteroidota</taxon>
        <taxon>Chitinophagia</taxon>
        <taxon>Chitinophagales</taxon>
        <taxon>Chitinophagaceae</taxon>
        <taxon>Niabella</taxon>
    </lineage>
</organism>
<feature type="domain" description="TonB-dependent receptor plug" evidence="2">
    <location>
        <begin position="100"/>
        <end position="207"/>
    </location>
</feature>
<reference evidence="3 4" key="1">
    <citation type="submission" date="2022-02" db="EMBL/GenBank/DDBJ databases">
        <authorList>
            <person name="Min J."/>
        </authorList>
    </citation>
    <scope>NUCLEOTIDE SEQUENCE [LARGE SCALE GENOMIC DNA]</scope>
    <source>
        <strain evidence="3 4">GR10-1</strain>
    </source>
</reference>
<dbReference type="InterPro" id="IPR008969">
    <property type="entry name" value="CarboxyPept-like_regulatory"/>
</dbReference>
<keyword evidence="1" id="KW-0813">Transport</keyword>
<dbReference type="SUPFAM" id="SSF49464">
    <property type="entry name" value="Carboxypeptidase regulatory domain-like"/>
    <property type="match status" value="1"/>
</dbReference>
<dbReference type="PROSITE" id="PS52016">
    <property type="entry name" value="TONB_DEPENDENT_REC_3"/>
    <property type="match status" value="1"/>
</dbReference>
<dbReference type="InterPro" id="IPR039426">
    <property type="entry name" value="TonB-dep_rcpt-like"/>
</dbReference>
<dbReference type="InterPro" id="IPR023996">
    <property type="entry name" value="TonB-dep_OMP_SusC/RagA"/>
</dbReference>
<protein>
    <submittedName>
        <fullName evidence="3">SusC/RagA family TonB-linked outer membrane protein</fullName>
    </submittedName>
</protein>
<accession>A0ABS9SNB8</accession>
<name>A0ABS9SNB8_9BACT</name>
<dbReference type="Pfam" id="PF13620">
    <property type="entry name" value="CarboxypepD_reg"/>
    <property type="match status" value="1"/>
</dbReference>
<dbReference type="Gene3D" id="2.60.40.1120">
    <property type="entry name" value="Carboxypeptidase-like, regulatory domain"/>
    <property type="match status" value="1"/>
</dbReference>
<keyword evidence="4" id="KW-1185">Reference proteome</keyword>
<comment type="similarity">
    <text evidence="1">Belongs to the TonB-dependent receptor family.</text>
</comment>
<dbReference type="Proteomes" id="UP001202248">
    <property type="component" value="Unassembled WGS sequence"/>
</dbReference>
<dbReference type="InterPro" id="IPR012910">
    <property type="entry name" value="Plug_dom"/>
</dbReference>
<comment type="subcellular location">
    <subcellularLocation>
        <location evidence="1">Cell outer membrane</location>
        <topology evidence="1">Multi-pass membrane protein</topology>
    </subcellularLocation>
</comment>